<feature type="transmembrane region" description="Helical" evidence="5">
    <location>
        <begin position="256"/>
        <end position="272"/>
    </location>
</feature>
<feature type="transmembrane region" description="Helical" evidence="5">
    <location>
        <begin position="96"/>
        <end position="113"/>
    </location>
</feature>
<feature type="transmembrane region" description="Helical" evidence="5">
    <location>
        <begin position="362"/>
        <end position="381"/>
    </location>
</feature>
<evidence type="ECO:0000313" key="8">
    <source>
        <dbReference type="Proteomes" id="UP000254253"/>
    </source>
</evidence>
<dbReference type="EMBL" id="UFRN01000002">
    <property type="protein sequence ID" value="SUT93485.1"/>
    <property type="molecule type" value="Genomic_DNA"/>
</dbReference>
<keyword evidence="2 5" id="KW-0812">Transmembrane</keyword>
<dbReference type="PANTHER" id="PTHR37422">
    <property type="entry name" value="TEICHURONIC ACID BIOSYNTHESIS PROTEIN TUAE"/>
    <property type="match status" value="1"/>
</dbReference>
<proteinExistence type="predicted"/>
<evidence type="ECO:0000256" key="4">
    <source>
        <dbReference type="ARBA" id="ARBA00023136"/>
    </source>
</evidence>
<sequence length="449" mass="50299">MLIQKIYITKSPFLSSPLQFLSIITRHSFYMEHAMLARVKSYNNQLYSILIGLFFILALPLKISYSLIPILLAVSGIALLVPHIKSRTFNLDKADKWLIASFVFYFTLCVISFMTHKGKFSELDLPSRAVLTLPILAVLYKKHIQQVWILYAILAGGIVAGVVSIIQVFGFDLDKPFPKTMHIQAGDMAMSLAMFSFCALFYFHAQKQRLLTVTCLIAGLLAMIASFLTTARGAWIGVPAVLAVIFLLNRKNLSKWVVTSVLLITLSGGFFAKETIYQRYLEAKSDISAYVDRSNTSTSVGARFDMWKSSLLGIQEKPLFGWGLEGVKEMRKQHFEQGKISQYASGFAHAHNQYLHDTATRGVLGLIALLAILFVPLSSFWRNIRQAAPNSLAHLWGVLGITHILLMMSYFLTQAFLSHNSGVMFYFTVTLIFLGLQKTAQNQPLVGTQ</sequence>
<keyword evidence="8" id="KW-1185">Reference proteome</keyword>
<gene>
    <name evidence="7" type="ORF">NCTC4191_01239</name>
</gene>
<reference evidence="7 8" key="1">
    <citation type="submission" date="2018-06" db="EMBL/GenBank/DDBJ databases">
        <authorList>
            <consortium name="Pathogen Informatics"/>
            <person name="Doyle S."/>
        </authorList>
    </citation>
    <scope>NUCLEOTIDE SEQUENCE [LARGE SCALE GENOMIC DNA]</scope>
    <source>
        <strain evidence="7 8">NCTC4191</strain>
    </source>
</reference>
<feature type="transmembrane region" description="Helical" evidence="5">
    <location>
        <begin position="67"/>
        <end position="84"/>
    </location>
</feature>
<dbReference type="Pfam" id="PF04932">
    <property type="entry name" value="Wzy_C"/>
    <property type="match status" value="1"/>
</dbReference>
<feature type="transmembrane region" description="Helical" evidence="5">
    <location>
        <begin position="148"/>
        <end position="169"/>
    </location>
</feature>
<dbReference type="InterPro" id="IPR051533">
    <property type="entry name" value="WaaL-like"/>
</dbReference>
<keyword evidence="3 5" id="KW-1133">Transmembrane helix</keyword>
<dbReference type="Proteomes" id="UP000254253">
    <property type="component" value="Unassembled WGS sequence"/>
</dbReference>
<feature type="transmembrane region" description="Helical" evidence="5">
    <location>
        <begin position="418"/>
        <end position="436"/>
    </location>
</feature>
<organism evidence="7 8">
    <name type="scientific">Actinobacillus lignieresii</name>
    <dbReference type="NCBI Taxonomy" id="720"/>
    <lineage>
        <taxon>Bacteria</taxon>
        <taxon>Pseudomonadati</taxon>
        <taxon>Pseudomonadota</taxon>
        <taxon>Gammaproteobacteria</taxon>
        <taxon>Pasteurellales</taxon>
        <taxon>Pasteurellaceae</taxon>
        <taxon>Actinobacillus</taxon>
    </lineage>
</organism>
<feature type="domain" description="O-antigen ligase-related" evidence="6">
    <location>
        <begin position="218"/>
        <end position="370"/>
    </location>
</feature>
<keyword evidence="4 5" id="KW-0472">Membrane</keyword>
<evidence type="ECO:0000313" key="7">
    <source>
        <dbReference type="EMBL" id="SUT93485.1"/>
    </source>
</evidence>
<dbReference type="GO" id="GO:0016020">
    <property type="term" value="C:membrane"/>
    <property type="evidence" value="ECO:0007669"/>
    <property type="project" value="UniProtKB-SubCell"/>
</dbReference>
<dbReference type="InterPro" id="IPR007016">
    <property type="entry name" value="O-antigen_ligase-rel_domated"/>
</dbReference>
<feature type="transmembrane region" description="Helical" evidence="5">
    <location>
        <begin position="125"/>
        <end position="141"/>
    </location>
</feature>
<protein>
    <submittedName>
        <fullName evidence="7">O-antigen polymerase</fullName>
    </submittedName>
</protein>
<feature type="transmembrane region" description="Helical" evidence="5">
    <location>
        <begin position="210"/>
        <end position="228"/>
    </location>
</feature>
<accession>A0A380TZ44</accession>
<evidence type="ECO:0000256" key="3">
    <source>
        <dbReference type="ARBA" id="ARBA00022989"/>
    </source>
</evidence>
<feature type="transmembrane region" description="Helical" evidence="5">
    <location>
        <begin position="45"/>
        <end position="61"/>
    </location>
</feature>
<feature type="transmembrane region" description="Helical" evidence="5">
    <location>
        <begin position="234"/>
        <end position="249"/>
    </location>
</feature>
<feature type="transmembrane region" description="Helical" evidence="5">
    <location>
        <begin position="393"/>
        <end position="412"/>
    </location>
</feature>
<evidence type="ECO:0000256" key="1">
    <source>
        <dbReference type="ARBA" id="ARBA00004141"/>
    </source>
</evidence>
<evidence type="ECO:0000256" key="5">
    <source>
        <dbReference type="SAM" id="Phobius"/>
    </source>
</evidence>
<dbReference type="PANTHER" id="PTHR37422:SF17">
    <property type="entry name" value="O-ANTIGEN LIGASE"/>
    <property type="match status" value="1"/>
</dbReference>
<evidence type="ECO:0000256" key="2">
    <source>
        <dbReference type="ARBA" id="ARBA00022692"/>
    </source>
</evidence>
<feature type="transmembrane region" description="Helical" evidence="5">
    <location>
        <begin position="181"/>
        <end position="203"/>
    </location>
</feature>
<evidence type="ECO:0000259" key="6">
    <source>
        <dbReference type="Pfam" id="PF04932"/>
    </source>
</evidence>
<dbReference type="AlphaFoldDB" id="A0A380TZ44"/>
<comment type="subcellular location">
    <subcellularLocation>
        <location evidence="1">Membrane</location>
        <topology evidence="1">Multi-pass membrane protein</topology>
    </subcellularLocation>
</comment>
<name>A0A380TZ44_ACTLI</name>